<proteinExistence type="predicted"/>
<evidence type="ECO:0000313" key="2">
    <source>
        <dbReference type="Proteomes" id="UP000189632"/>
    </source>
</evidence>
<dbReference type="AlphaFoldDB" id="A0A1U9MJ01"/>
<sequence length="267" mass="30577">MELHETRQIGIARDAPNGEIDIFHSTISIIKSSYNHLVSILDDEKKTWPFDKELAGNALALLENGLSYLEALTTGRDIEDENIEGFDDDVLTDAPDLKFYAKTLNRMVDDGHIDIALNAPLPDNIKQDEWNRLLAQIKADKDKRTIIGLDIYNMYQNAGYSEQQMADTLGIEREAFIDIATGQTPIRVETLVWICTVLRIDPSALLFEAVYNVNDKPYHSFRYARMIYELNDAKAKGKEYFIERRKATDQLINDYGFSHADMTRKIH</sequence>
<dbReference type="EMBL" id="CP015625">
    <property type="protein sequence ID" value="AQT47937.1"/>
    <property type="molecule type" value="Genomic_DNA"/>
</dbReference>
<dbReference type="Proteomes" id="UP000189632">
    <property type="component" value="Chromosome"/>
</dbReference>
<gene>
    <name evidence="1" type="ORF">BBC0122_018400</name>
</gene>
<accession>A0A1U9MJ01</accession>
<protein>
    <submittedName>
        <fullName evidence="1">Uncharacterized protein</fullName>
    </submittedName>
</protein>
<dbReference type="InterPro" id="IPR010982">
    <property type="entry name" value="Lambda_DNA-bd_dom_sf"/>
</dbReference>
<dbReference type="Gene3D" id="1.10.260.40">
    <property type="entry name" value="lambda repressor-like DNA-binding domains"/>
    <property type="match status" value="1"/>
</dbReference>
<organism evidence="1 2">
    <name type="scientific">Bartonella choladocola</name>
    <dbReference type="NCBI Taxonomy" id="2750995"/>
    <lineage>
        <taxon>Bacteria</taxon>
        <taxon>Pseudomonadati</taxon>
        <taxon>Pseudomonadota</taxon>
        <taxon>Alphaproteobacteria</taxon>
        <taxon>Hyphomicrobiales</taxon>
        <taxon>Bartonellaceae</taxon>
        <taxon>Bartonella</taxon>
    </lineage>
</organism>
<name>A0A1U9MJ01_9HYPH</name>
<reference evidence="1 2" key="1">
    <citation type="submission" date="2016-11" db="EMBL/GenBank/DDBJ databases">
        <title>Comparative genomics of Bartonella apis.</title>
        <authorList>
            <person name="Engel P."/>
        </authorList>
    </citation>
    <scope>NUCLEOTIDE SEQUENCE [LARGE SCALE GENOMIC DNA]</scope>
    <source>
        <strain evidence="1 2">BBC0122</strain>
    </source>
</reference>
<dbReference type="KEGG" id="bapi:BBC0122_018400"/>
<dbReference type="RefSeq" id="WP_077993346.1">
    <property type="nucleotide sequence ID" value="NZ_CAXUOT020000003.1"/>
</dbReference>
<dbReference type="GO" id="GO:0003677">
    <property type="term" value="F:DNA binding"/>
    <property type="evidence" value="ECO:0007669"/>
    <property type="project" value="InterPro"/>
</dbReference>
<dbReference type="SUPFAM" id="SSF47413">
    <property type="entry name" value="lambda repressor-like DNA-binding domains"/>
    <property type="match status" value="1"/>
</dbReference>
<keyword evidence="2" id="KW-1185">Reference proteome</keyword>
<evidence type="ECO:0000313" key="1">
    <source>
        <dbReference type="EMBL" id="AQT47937.1"/>
    </source>
</evidence>